<keyword evidence="4" id="KW-1185">Reference proteome</keyword>
<feature type="transmembrane region" description="Helical" evidence="1">
    <location>
        <begin position="417"/>
        <end position="439"/>
    </location>
</feature>
<gene>
    <name evidence="3" type="ORF">A19Y_3417</name>
</gene>
<evidence type="ECO:0000259" key="2">
    <source>
        <dbReference type="PROSITE" id="PS50011"/>
    </source>
</evidence>
<dbReference type="STRING" id="388467.A19Y_3417"/>
<keyword evidence="1" id="KW-1133">Transmembrane helix</keyword>
<dbReference type="AlphaFoldDB" id="A0A073CJ78"/>
<proteinExistence type="predicted"/>
<evidence type="ECO:0000313" key="3">
    <source>
        <dbReference type="EMBL" id="KEI68196.1"/>
    </source>
</evidence>
<feature type="transmembrane region" description="Helical" evidence="1">
    <location>
        <begin position="637"/>
        <end position="659"/>
    </location>
</feature>
<dbReference type="SUPFAM" id="SSF56112">
    <property type="entry name" value="Protein kinase-like (PK-like)"/>
    <property type="match status" value="1"/>
</dbReference>
<sequence>MRLQRQFNGQTITLDTHTPLGSGGEGRIYGILEDPNLVAKIYHKPNDEDAEKLTVMYNYPPATAMVSPEMTAIAWPVDLLHTTDNKRQIVGYLMPRVHKATPIHIFYTPKSRREQKPLFNYLYLHRTARNLVASVADLHSSGYIIGDVNESNILVSDTALVTLVDTDSFQVRDPDTGLIYRCPVGKAEFTPPELQGQAFRELNRTPEQDRFGLAVLIFLLLMEGTHPFSGVYQGSGDPPAIESRVRAGHFVYGTKQVPYQPMPYAPPFEILYPKLQQLFIQCFETAYNSPQARPDAKTWLIVLKEAEANLITCNQQSEHRYGNHLSHCPWCDRTEKLGGRDPFPSRLAVKQKQNLQPLKRKRKRVLNNKPIPVNNRPLFTPPNRSIFAQPTAKKTLVLPQAPNFYLQNLLGNIFEGFVLGGLWGTSVLSAIIALIVAFVQGKEAIIGGLMVGAMWGAFIGIVISVYLPPPGGLNRVLALIVGGWSGIFVAAVIAGLILGVWNTEPLIGQTLMWGALMGMVWGAVWHLFKPPLSLPHIGRLWGRRGAFVGGVWGSYLGTLGGICLGILAVGWQQFEQTNSNINSTSNSSEIALRIMATAIVAAGVGTIGGSLAGGLFGTVGGAPSLPLSLNLYGRRGAFIGAIWGNFLGAISGAGLGVLAATSFANFLDTSATTGTTSLLIGSIIVSAGIGSIWGMISGLIWGAFGKL</sequence>
<name>A0A073CJ78_PLAA1</name>
<evidence type="ECO:0000313" key="4">
    <source>
        <dbReference type="Proteomes" id="UP000027395"/>
    </source>
</evidence>
<dbReference type="PATRIC" id="fig|388467.6.peg.3366"/>
<feature type="transmembrane region" description="Helical" evidence="1">
    <location>
        <begin position="476"/>
        <end position="501"/>
    </location>
</feature>
<protein>
    <recommendedName>
        <fullName evidence="2">Protein kinase domain-containing protein</fullName>
    </recommendedName>
</protein>
<dbReference type="PROSITE" id="PS50011">
    <property type="entry name" value="PROTEIN_KINASE_DOM"/>
    <property type="match status" value="1"/>
</dbReference>
<feature type="transmembrane region" description="Helical" evidence="1">
    <location>
        <begin position="445"/>
        <end position="467"/>
    </location>
</feature>
<dbReference type="Proteomes" id="UP000027395">
    <property type="component" value="Chromosome"/>
</dbReference>
<feature type="transmembrane region" description="Helical" evidence="1">
    <location>
        <begin position="507"/>
        <end position="528"/>
    </location>
</feature>
<feature type="domain" description="Protein kinase" evidence="2">
    <location>
        <begin position="14"/>
        <end position="310"/>
    </location>
</feature>
<evidence type="ECO:0000256" key="1">
    <source>
        <dbReference type="SAM" id="Phobius"/>
    </source>
</evidence>
<dbReference type="EMBL" id="CM002803">
    <property type="protein sequence ID" value="KEI68196.1"/>
    <property type="molecule type" value="Genomic_DNA"/>
</dbReference>
<feature type="transmembrane region" description="Helical" evidence="1">
    <location>
        <begin position="590"/>
        <end position="616"/>
    </location>
</feature>
<keyword evidence="1" id="KW-0472">Membrane</keyword>
<dbReference type="Gene3D" id="1.10.510.10">
    <property type="entry name" value="Transferase(Phosphotransferase) domain 1"/>
    <property type="match status" value="1"/>
</dbReference>
<reference evidence="3 4" key="1">
    <citation type="journal article" date="2014" name="Appl. Environ. Microbiol.">
        <title>Elucidation of insertion elements encoded on plasmids and in vitro construction of shuttle vectors from the toxic cyanobacterium Planktothrix.</title>
        <authorList>
            <person name="Christiansen G."/>
            <person name="Goesmann A."/>
            <person name="Kurmayer R."/>
        </authorList>
    </citation>
    <scope>NUCLEOTIDE SEQUENCE [LARGE SCALE GENOMIC DNA]</scope>
    <source>
        <strain evidence="3 4">NIVA-CYA 126/8</strain>
    </source>
</reference>
<dbReference type="InterPro" id="IPR011009">
    <property type="entry name" value="Kinase-like_dom_sf"/>
</dbReference>
<feature type="transmembrane region" description="Helical" evidence="1">
    <location>
        <begin position="679"/>
        <end position="704"/>
    </location>
</feature>
<dbReference type="eggNOG" id="COG4248">
    <property type="taxonomic scope" value="Bacteria"/>
</dbReference>
<dbReference type="GO" id="GO:0005524">
    <property type="term" value="F:ATP binding"/>
    <property type="evidence" value="ECO:0007669"/>
    <property type="project" value="InterPro"/>
</dbReference>
<dbReference type="HOGENOM" id="CLU_391209_0_0_3"/>
<dbReference type="GO" id="GO:0004672">
    <property type="term" value="F:protein kinase activity"/>
    <property type="evidence" value="ECO:0007669"/>
    <property type="project" value="InterPro"/>
</dbReference>
<keyword evidence="1" id="KW-0812">Transmembrane</keyword>
<organism evidence="3 4">
    <name type="scientific">Planktothrix agardhii (strain NIVA-CYA 126/8)</name>
    <dbReference type="NCBI Taxonomy" id="388467"/>
    <lineage>
        <taxon>Bacteria</taxon>
        <taxon>Bacillati</taxon>
        <taxon>Cyanobacteriota</taxon>
        <taxon>Cyanophyceae</taxon>
        <taxon>Oscillatoriophycideae</taxon>
        <taxon>Oscillatoriales</taxon>
        <taxon>Microcoleaceae</taxon>
        <taxon>Planktothrix</taxon>
    </lineage>
</organism>
<dbReference type="RefSeq" id="WP_042155527.1">
    <property type="nucleotide sequence ID" value="NZ_CM002803.1"/>
</dbReference>
<dbReference type="InterPro" id="IPR000719">
    <property type="entry name" value="Prot_kinase_dom"/>
</dbReference>
<feature type="transmembrane region" description="Helical" evidence="1">
    <location>
        <begin position="549"/>
        <end position="570"/>
    </location>
</feature>
<accession>A0A073CJ78</accession>